<keyword evidence="5 6" id="KW-0472">Membrane</keyword>
<sequence>MKINKKYLLFALCIVWIISIYIFNKYDFISLTIEIMKGYLNSNKAGIMIIFVLLWIVRLPILLPGFTLIILGGTLFGTINGFLLSMTGMILSETLIYVIAKVFSNWNIKNLIKKKYDYIEPLIKKYNFRFLALGIVCPIAPTDVVCFLSSSVGLSYIRYILTIIISNIPIISIYSYMGISYKESSLSVIILCLSISILALYTMKIWNSLKTNYL</sequence>
<dbReference type="RefSeq" id="WP_003485755.1">
    <property type="nucleotide sequence ID" value="NZ_JXSU01000007.1"/>
</dbReference>
<evidence type="ECO:0000256" key="1">
    <source>
        <dbReference type="ARBA" id="ARBA00004651"/>
    </source>
</evidence>
<keyword evidence="4 6" id="KW-1133">Transmembrane helix</keyword>
<feature type="transmembrane region" description="Helical" evidence="6">
    <location>
        <begin position="82"/>
        <end position="108"/>
    </location>
</feature>
<feature type="transmembrane region" description="Helical" evidence="6">
    <location>
        <begin position="128"/>
        <end position="150"/>
    </location>
</feature>
<evidence type="ECO:0000256" key="3">
    <source>
        <dbReference type="ARBA" id="ARBA00022692"/>
    </source>
</evidence>
<comment type="subcellular location">
    <subcellularLocation>
        <location evidence="1 6">Cell membrane</location>
        <topology evidence="1 6">Multi-pass membrane protein</topology>
    </subcellularLocation>
</comment>
<dbReference type="GO" id="GO:0005886">
    <property type="term" value="C:plasma membrane"/>
    <property type="evidence" value="ECO:0007669"/>
    <property type="project" value="UniProtKB-SubCell"/>
</dbReference>
<proteinExistence type="inferred from homology"/>
<keyword evidence="3 6" id="KW-0812">Transmembrane</keyword>
<feature type="transmembrane region" description="Helical" evidence="6">
    <location>
        <begin position="6"/>
        <end position="24"/>
    </location>
</feature>
<accession>A0A0D0ZZ85</accession>
<evidence type="ECO:0000256" key="5">
    <source>
        <dbReference type="ARBA" id="ARBA00023136"/>
    </source>
</evidence>
<dbReference type="PANTHER" id="PTHR12677">
    <property type="entry name" value="GOLGI APPARATUS MEMBRANE PROTEIN TVP38-RELATED"/>
    <property type="match status" value="1"/>
</dbReference>
<dbReference type="Pfam" id="PF09335">
    <property type="entry name" value="VTT_dom"/>
    <property type="match status" value="1"/>
</dbReference>
<dbReference type="OrthoDB" id="371137at2"/>
<reference evidence="8 9" key="1">
    <citation type="submission" date="2014-06" db="EMBL/GenBank/DDBJ databases">
        <title>Genome characterization of distinct group I Clostridium botulinum lineages.</title>
        <authorList>
            <person name="Giordani F."/>
            <person name="Anselmo A."/>
            <person name="Fillo S."/>
            <person name="Palozzi A.M."/>
            <person name="Fortunato A."/>
            <person name="Gentile B."/>
            <person name="Ciammaruconi A."/>
            <person name="Anniballi F."/>
            <person name="De Medici D."/>
            <person name="Lista F."/>
        </authorList>
    </citation>
    <scope>NUCLEOTIDE SEQUENCE [LARGE SCALE GENOMIC DNA]</scope>
    <source>
        <strain evidence="8 9">B2 450</strain>
    </source>
</reference>
<evidence type="ECO:0000256" key="4">
    <source>
        <dbReference type="ARBA" id="ARBA00022989"/>
    </source>
</evidence>
<gene>
    <name evidence="8" type="ORF">N495_09840</name>
</gene>
<feature type="transmembrane region" description="Helical" evidence="6">
    <location>
        <begin position="45"/>
        <end position="70"/>
    </location>
</feature>
<name>A0A0D0ZZ85_CLOBO</name>
<keyword evidence="2 6" id="KW-1003">Cell membrane</keyword>
<organism evidence="8 9">
    <name type="scientific">Clostridium botulinum B2 450</name>
    <dbReference type="NCBI Taxonomy" id="1379739"/>
    <lineage>
        <taxon>Bacteria</taxon>
        <taxon>Bacillati</taxon>
        <taxon>Bacillota</taxon>
        <taxon>Clostridia</taxon>
        <taxon>Eubacteriales</taxon>
        <taxon>Clostridiaceae</taxon>
        <taxon>Clostridium</taxon>
    </lineage>
</organism>
<dbReference type="InterPro" id="IPR032816">
    <property type="entry name" value="VTT_dom"/>
</dbReference>
<evidence type="ECO:0000313" key="8">
    <source>
        <dbReference type="EMBL" id="KIS23883.1"/>
    </source>
</evidence>
<dbReference type="AlphaFoldDB" id="A0A0D0ZZ85"/>
<evidence type="ECO:0000259" key="7">
    <source>
        <dbReference type="Pfam" id="PF09335"/>
    </source>
</evidence>
<dbReference type="InterPro" id="IPR015414">
    <property type="entry name" value="TMEM64"/>
</dbReference>
<evidence type="ECO:0000256" key="6">
    <source>
        <dbReference type="RuleBase" id="RU366058"/>
    </source>
</evidence>
<dbReference type="EMBL" id="JXSU01000007">
    <property type="protein sequence ID" value="KIS23883.1"/>
    <property type="molecule type" value="Genomic_DNA"/>
</dbReference>
<dbReference type="HOGENOM" id="CLU_038944_12_0_9"/>
<protein>
    <recommendedName>
        <fullName evidence="6">TVP38/TMEM64 family membrane protein</fullName>
    </recommendedName>
</protein>
<evidence type="ECO:0000256" key="2">
    <source>
        <dbReference type="ARBA" id="ARBA00022475"/>
    </source>
</evidence>
<feature type="domain" description="VTT" evidence="7">
    <location>
        <begin position="63"/>
        <end position="179"/>
    </location>
</feature>
<dbReference type="PANTHER" id="PTHR12677:SF49">
    <property type="entry name" value="TVP38_TMEM64 FAMILY MEMBRANE PROTEIN"/>
    <property type="match status" value="1"/>
</dbReference>
<feature type="transmembrane region" description="Helical" evidence="6">
    <location>
        <begin position="188"/>
        <end position="206"/>
    </location>
</feature>
<feature type="transmembrane region" description="Helical" evidence="6">
    <location>
        <begin position="156"/>
        <end position="176"/>
    </location>
</feature>
<comment type="similarity">
    <text evidence="6">Belongs to the TVP38/TMEM64 family.</text>
</comment>
<evidence type="ECO:0000313" key="9">
    <source>
        <dbReference type="Proteomes" id="UP000032250"/>
    </source>
</evidence>
<comment type="caution">
    <text evidence="8">The sequence shown here is derived from an EMBL/GenBank/DDBJ whole genome shotgun (WGS) entry which is preliminary data.</text>
</comment>
<dbReference type="PATRIC" id="fig|1379739.3.peg.2328"/>
<dbReference type="Proteomes" id="UP000032250">
    <property type="component" value="Unassembled WGS sequence"/>
</dbReference>